<evidence type="ECO:0000313" key="3">
    <source>
        <dbReference type="Proteomes" id="UP001189429"/>
    </source>
</evidence>
<organism evidence="2 3">
    <name type="scientific">Prorocentrum cordatum</name>
    <dbReference type="NCBI Taxonomy" id="2364126"/>
    <lineage>
        <taxon>Eukaryota</taxon>
        <taxon>Sar</taxon>
        <taxon>Alveolata</taxon>
        <taxon>Dinophyceae</taxon>
        <taxon>Prorocentrales</taxon>
        <taxon>Prorocentraceae</taxon>
        <taxon>Prorocentrum</taxon>
    </lineage>
</organism>
<name>A0ABN9R6C3_9DINO</name>
<gene>
    <name evidence="2" type="ORF">PCOR1329_LOCUS17107</name>
</gene>
<feature type="non-terminal residue" evidence="2">
    <location>
        <position position="1"/>
    </location>
</feature>
<sequence>RRPQKGRRDADSDARTVLGAQSRHQERERKKRLISVTKMRGPPGLSGKKLQQHFQRVNLIALEDDWTKELTSFSEVLPTGGDYAMPLTHARRLLTDIYGEGPSINSFKQRREVDLEPSVADIDRMERARRRLDPSQNPKGSSRVMSMSVGQIPGVSRKTGTLPRHIPVDSSPNAAGLRGGALDGSFQDVWVSGGSVSFDFEGRPRPDMPVPEEP</sequence>
<keyword evidence="3" id="KW-1185">Reference proteome</keyword>
<reference evidence="2" key="1">
    <citation type="submission" date="2023-10" db="EMBL/GenBank/DDBJ databases">
        <authorList>
            <person name="Chen Y."/>
            <person name="Shah S."/>
            <person name="Dougan E. K."/>
            <person name="Thang M."/>
            <person name="Chan C."/>
        </authorList>
    </citation>
    <scope>NUCLEOTIDE SEQUENCE [LARGE SCALE GENOMIC DNA]</scope>
</reference>
<feature type="compositionally biased region" description="Basic and acidic residues" evidence="1">
    <location>
        <begin position="1"/>
        <end position="14"/>
    </location>
</feature>
<evidence type="ECO:0000313" key="2">
    <source>
        <dbReference type="EMBL" id="CAK0813041.1"/>
    </source>
</evidence>
<dbReference type="Proteomes" id="UP001189429">
    <property type="component" value="Unassembled WGS sequence"/>
</dbReference>
<proteinExistence type="predicted"/>
<feature type="region of interest" description="Disordered" evidence="1">
    <location>
        <begin position="156"/>
        <end position="179"/>
    </location>
</feature>
<accession>A0ABN9R6C3</accession>
<protein>
    <submittedName>
        <fullName evidence="2">Uncharacterized protein</fullName>
    </submittedName>
</protein>
<feature type="region of interest" description="Disordered" evidence="1">
    <location>
        <begin position="1"/>
        <end position="48"/>
    </location>
</feature>
<evidence type="ECO:0000256" key="1">
    <source>
        <dbReference type="SAM" id="MobiDB-lite"/>
    </source>
</evidence>
<dbReference type="EMBL" id="CAUYUJ010005278">
    <property type="protein sequence ID" value="CAK0813042.1"/>
    <property type="molecule type" value="Genomic_DNA"/>
</dbReference>
<dbReference type="EMBL" id="CAUYUJ010005278">
    <property type="protein sequence ID" value="CAK0813041.1"/>
    <property type="molecule type" value="Genomic_DNA"/>
</dbReference>
<comment type="caution">
    <text evidence="2">The sequence shown here is derived from an EMBL/GenBank/DDBJ whole genome shotgun (WGS) entry which is preliminary data.</text>
</comment>